<dbReference type="InterPro" id="IPR050545">
    <property type="entry name" value="Mycobact_MmpL"/>
</dbReference>
<keyword evidence="1" id="KW-0472">Membrane</keyword>
<feature type="transmembrane region" description="Helical" evidence="1">
    <location>
        <begin position="367"/>
        <end position="386"/>
    </location>
</feature>
<feature type="transmembrane region" description="Helical" evidence="1">
    <location>
        <begin position="12"/>
        <end position="30"/>
    </location>
</feature>
<dbReference type="OrthoDB" id="9780358at2"/>
<feature type="transmembrane region" description="Helical" evidence="1">
    <location>
        <begin position="278"/>
        <end position="297"/>
    </location>
</feature>
<evidence type="ECO:0000313" key="2">
    <source>
        <dbReference type="EMBL" id="RTR07121.1"/>
    </source>
</evidence>
<reference evidence="2 3" key="1">
    <citation type="submission" date="2018-12" db="EMBL/GenBank/DDBJ databases">
        <authorList>
            <person name="Yu L."/>
        </authorList>
    </citation>
    <scope>NUCLEOTIDE SEQUENCE [LARGE SCALE GENOMIC DNA]</scope>
    <source>
        <strain evidence="2 3">11S</strain>
    </source>
</reference>
<keyword evidence="1" id="KW-1133">Transmembrane helix</keyword>
<feature type="transmembrane region" description="Helical" evidence="1">
    <location>
        <begin position="414"/>
        <end position="434"/>
    </location>
</feature>
<accession>A0A431V8W5</accession>
<dbReference type="PANTHER" id="PTHR33406">
    <property type="entry name" value="MEMBRANE PROTEIN MJ1562-RELATED"/>
    <property type="match status" value="1"/>
</dbReference>
<dbReference type="Gene3D" id="1.20.1640.10">
    <property type="entry name" value="Multidrug efflux transporter AcrB transmembrane domain"/>
    <property type="match status" value="1"/>
</dbReference>
<evidence type="ECO:0000313" key="3">
    <source>
        <dbReference type="Proteomes" id="UP000267400"/>
    </source>
</evidence>
<feature type="transmembrane region" description="Helical" evidence="1">
    <location>
        <begin position="714"/>
        <end position="735"/>
    </location>
</feature>
<feature type="transmembrane region" description="Helical" evidence="1">
    <location>
        <begin position="686"/>
        <end position="707"/>
    </location>
</feature>
<dbReference type="SUPFAM" id="SSF82866">
    <property type="entry name" value="Multidrug efflux transporter AcrB transmembrane domain"/>
    <property type="match status" value="2"/>
</dbReference>
<feature type="transmembrane region" description="Helical" evidence="1">
    <location>
        <begin position="636"/>
        <end position="655"/>
    </location>
</feature>
<feature type="transmembrane region" description="Helical" evidence="1">
    <location>
        <begin position="333"/>
        <end position="355"/>
    </location>
</feature>
<feature type="transmembrane region" description="Helical" evidence="1">
    <location>
        <begin position="662"/>
        <end position="680"/>
    </location>
</feature>
<organism evidence="2 3">
    <name type="scientific">Halomonas nitroreducens</name>
    <dbReference type="NCBI Taxonomy" id="447425"/>
    <lineage>
        <taxon>Bacteria</taxon>
        <taxon>Pseudomonadati</taxon>
        <taxon>Pseudomonadota</taxon>
        <taxon>Gammaproteobacteria</taxon>
        <taxon>Oceanospirillales</taxon>
        <taxon>Halomonadaceae</taxon>
        <taxon>Halomonas</taxon>
    </lineage>
</organism>
<dbReference type="GO" id="GO:0005886">
    <property type="term" value="C:plasma membrane"/>
    <property type="evidence" value="ECO:0007669"/>
    <property type="project" value="TreeGrafter"/>
</dbReference>
<feature type="transmembrane region" description="Helical" evidence="1">
    <location>
        <begin position="741"/>
        <end position="759"/>
    </location>
</feature>
<proteinExistence type="predicted"/>
<dbReference type="RefSeq" id="WP_126480210.1">
    <property type="nucleotide sequence ID" value="NZ_RXNS01000001.1"/>
</dbReference>
<feature type="transmembrane region" description="Helical" evidence="1">
    <location>
        <begin position="303"/>
        <end position="321"/>
    </location>
</feature>
<feature type="transmembrane region" description="Helical" evidence="1">
    <location>
        <begin position="250"/>
        <end position="269"/>
    </location>
</feature>
<dbReference type="PANTHER" id="PTHR33406:SF13">
    <property type="entry name" value="MEMBRANE PROTEIN YDFJ"/>
    <property type="match status" value="1"/>
</dbReference>
<dbReference type="AlphaFoldDB" id="A0A431V8W5"/>
<keyword evidence="1" id="KW-0812">Transmembrane</keyword>
<dbReference type="PROSITE" id="PS51257">
    <property type="entry name" value="PROKAR_LIPOPROTEIN"/>
    <property type="match status" value="1"/>
</dbReference>
<protein>
    <recommendedName>
        <fullName evidence="4">Membrane transport protein MMPL domain-containing protein</fullName>
    </recommendedName>
</protein>
<evidence type="ECO:0008006" key="4">
    <source>
        <dbReference type="Google" id="ProtNLM"/>
    </source>
</evidence>
<gene>
    <name evidence="2" type="ORF">EKG36_01330</name>
</gene>
<name>A0A431V8W5_9GAMM</name>
<dbReference type="EMBL" id="RXNS01000001">
    <property type="protein sequence ID" value="RTR07121.1"/>
    <property type="molecule type" value="Genomic_DNA"/>
</dbReference>
<keyword evidence="3" id="KW-1185">Reference proteome</keyword>
<dbReference type="Proteomes" id="UP000267400">
    <property type="component" value="Unassembled WGS sequence"/>
</dbReference>
<comment type="caution">
    <text evidence="2">The sequence shown here is derived from an EMBL/GenBank/DDBJ whole genome shotgun (WGS) entry which is preliminary data.</text>
</comment>
<sequence length="779" mass="82678">MPPPDSRRRLLAGLWGTILLGCALLLGWLLRDGLPADTRLTAMLPEDRRAPLVERADDQLGQAFAERFVLLLDAPSLAEAAADLAATLQAAGGERPLLERLDWRASDLADGGPGERLGESRYRLLTGEVRRAIDADGGRSLVAPALRALFSPAAPADPVADPFGLRDRWLAARATSPVQARDGLLTVVDDDRSQALMIGHLAASPYDLAAQASLTSALDAFRASHPEATLTRSGLVFHAAAGARQARGEITTIGLGALAGLLGALLAVFRSPRAIAQMLLPLATGLLLALPLTLLLFGRLHLLTLAFGASLIGIAIDYALHLQCRRAVQGRHFRLPSLLPALALGLASSLVAYLAQALTPMPGLRQMAVFAALGLAGAWLTVVLWLPRLRLDAPPATARLARGWWRRTGPRGGLSPRLALVGLLLVVGLIAWRLDTDDSLALLNPSPAELLAEERALQALLGRDTGRRYLLVTAADEPRLLERLEGLGTTLDRWRDQGAGFTVHNLADSVPSPARQAADLERVRRLYDEPLAELVARAGLPPRTLDRARARLEAVPLLDVEAWLASPLGRHQRRLWLGESPDGVAALILLTDLPAGDAAEALDSRLQALADARPGVTYVDRAARLGRLLGELRGQIAGWLGGALALLALSLTWRYRGRTWRVLTPPLGGVLGVLGVYALAGVPLNVFSQLGLLLVLGIGLDAGIFGAEAEGRAATWLAISLSTLTSLLAFGLLAFSATPALHYLGLSCLIGLALVWCLVRWAAPGTETSPAETADADTP</sequence>
<evidence type="ECO:0000256" key="1">
    <source>
        <dbReference type="SAM" id="Phobius"/>
    </source>
</evidence>